<dbReference type="EMBL" id="ABXA01000036">
    <property type="protein sequence ID" value="EEB35754.1"/>
    <property type="molecule type" value="Genomic_DNA"/>
</dbReference>
<feature type="coiled-coil region" evidence="1">
    <location>
        <begin position="413"/>
        <end position="481"/>
    </location>
</feature>
<dbReference type="Proteomes" id="UP000005451">
    <property type="component" value="Unassembled WGS sequence"/>
</dbReference>
<evidence type="ECO:0000256" key="1">
    <source>
        <dbReference type="SAM" id="Coils"/>
    </source>
</evidence>
<dbReference type="RefSeq" id="WP_004814623.1">
    <property type="nucleotide sequence ID" value="NZ_ABXA01000036.1"/>
</dbReference>
<protein>
    <submittedName>
        <fullName evidence="2">Phage minor structural protein, N-terminal domain protein</fullName>
    </submittedName>
</protein>
<accession>B6W9Z4</accession>
<proteinExistence type="predicted"/>
<gene>
    <name evidence="2" type="ORF">ANHYDRO_01420</name>
</gene>
<dbReference type="NCBIfam" id="TIGR01665">
    <property type="entry name" value="put_anti_recept"/>
    <property type="match status" value="1"/>
</dbReference>
<dbReference type="STRING" id="561177.ANHYDRO_01420"/>
<evidence type="ECO:0000313" key="2">
    <source>
        <dbReference type="EMBL" id="EEB35754.1"/>
    </source>
</evidence>
<reference evidence="2 3" key="2">
    <citation type="submission" date="2008-10" db="EMBL/GenBank/DDBJ databases">
        <title>Draft genome sequence of Anaerococcus hydrogenalis (DSM 7454).</title>
        <authorList>
            <person name="Sudarsanam P."/>
            <person name="Ley R."/>
            <person name="Guruge J."/>
            <person name="Turnbaugh P.J."/>
            <person name="Mahowald M."/>
            <person name="Liep D."/>
            <person name="Gordon J."/>
        </authorList>
    </citation>
    <scope>NUCLEOTIDE SEQUENCE [LARGE SCALE GENOMIC DNA]</scope>
    <source>
        <strain evidence="2 3">DSM 7454</strain>
    </source>
</reference>
<dbReference type="eggNOG" id="COG4926">
    <property type="taxonomic scope" value="Bacteria"/>
</dbReference>
<evidence type="ECO:0000313" key="3">
    <source>
        <dbReference type="Proteomes" id="UP000005451"/>
    </source>
</evidence>
<dbReference type="InterPro" id="IPR007119">
    <property type="entry name" value="Phage_tail_spike_N"/>
</dbReference>
<comment type="caution">
    <text evidence="2">The sequence shown here is derived from an EMBL/GenBank/DDBJ whole genome shotgun (WGS) entry which is preliminary data.</text>
</comment>
<reference evidence="2 3" key="1">
    <citation type="submission" date="2008-09" db="EMBL/GenBank/DDBJ databases">
        <authorList>
            <person name="Fulton L."/>
            <person name="Clifton S."/>
            <person name="Fulton B."/>
            <person name="Xu J."/>
            <person name="Minx P."/>
            <person name="Pepin K.H."/>
            <person name="Johnson M."/>
            <person name="Thiruvilangam P."/>
            <person name="Bhonagiri V."/>
            <person name="Nash W.E."/>
            <person name="Mardis E.R."/>
            <person name="Wilson R.K."/>
        </authorList>
    </citation>
    <scope>NUCLEOTIDE SEQUENCE [LARGE SCALE GENOMIC DNA]</scope>
    <source>
        <strain evidence="2 3">DSM 7454</strain>
    </source>
</reference>
<dbReference type="AlphaFoldDB" id="B6W9Z4"/>
<keyword evidence="1" id="KW-0175">Coiled coil</keyword>
<organism evidence="2 3">
    <name type="scientific">Anaerococcus hydrogenalis DSM 7454</name>
    <dbReference type="NCBI Taxonomy" id="561177"/>
    <lineage>
        <taxon>Bacteria</taxon>
        <taxon>Bacillati</taxon>
        <taxon>Bacillota</taxon>
        <taxon>Tissierellia</taxon>
        <taxon>Tissierellales</taxon>
        <taxon>Peptoniphilaceae</taxon>
        <taxon>Anaerococcus</taxon>
    </lineage>
</organism>
<name>B6W9Z4_9FIRM</name>
<sequence length="1203" mass="137190">MIYIYNRDETQIDSLDIEPKFTEEIGKLRTLEFESEKKYEKGYRVVALIDNIAYEFVIIDTEYSRYHFTENSYFCQDSLIELQAIPIMDLRPQGGIDKALSSILKDTRWKFQLINGYNSNQSSKNSFYHISALEAFSEIVETYRSEWITEYRFSGSKITERKILIYQRDGRSKGRLEFGKNIVKFKRKILSEPIITAIIPFGKGEEKESGGYGRRIGIEDINDGIPYIENKVATKIYGIGDKKNKLPLFGFLTLEDITDPHELKKLAQEELDIVSQPRAEYVVDAIDLDIEAKIGYEVPTIDDEIGYRSYSRIKKIVREGKDIKLTFGSVTKKFTDSFQKEIKNTKKEFNNVYEQLNYQMESSDGKTTVYTGASKPNNPSNGDMWYRENTDGSVDMLFYKNGEWTERISERLFKEFREKMNENSNLIKKAEEKADQAEKSLEGIKIDIESLGDLSQSLSKLNEAQESIGNLENDISSIMGQISADFYDKAPTPPYKLKQKWYKIHYTPSKEIDQGYDLLSNDDRITLDEFANPGLFICIKARKKGEKFSWNDWKRIATDNTSLIEQQANLAEKGLLELKNGLVDYAKNSDVEKLMYTEQIKTDKKISDILLDYSKTNEIQKYAITVAEKEAGKVSKQLSEYVKTNDLNDRGYSTTEYVNSSISTVNNNISSLNKKINGQDVKLNVLTETVDGNNRVIADLEGKTGNTSISTIRHMINEHSTTLRNLPENITEFANLINNTPVPPYKLGCVWFKSNYKLANEDYDVIYENDEIFLEELSDSGTWICVKAKQKGEKFSWDDWMRVSSDNDGNISQIYQDIDKIQLSMIDYNKNIGTKFKLLTDSMNLEVSDIRNNFTGQLNILKNQIDISVKKGDLLGEINTQAGNVLIKASDDTNKSILNITSKGTYIENGLIKTAHISTAAITDALLKNVTFDWAVGKTLDAKKINVVNLDANKIVTGTLSASKIKGGTLDARYITVKNLNANAIKSGTISGKNGLWNLDSGTFHFRTSNSKLSILHASLLFYYKDSLRAILDKGGYTFYGPDDKRLGAFSNSYLDNGRFTIKILHKASENNISLGYDDEEENYHSYLILDKYNKSRKLSKSYYPIQFQYETYFTKDIFINNSIYFNNDFKIKTTNVNSKKGVEISDSSGDGLSVAWNGIYHTSFGTSNKLATEKDLDKVRNDLRDTRNSLNEMIDAWNNSVR</sequence>